<comment type="caution">
    <text evidence="1">The sequence shown here is derived from an EMBL/GenBank/DDBJ whole genome shotgun (WGS) entry which is preliminary data.</text>
</comment>
<dbReference type="AlphaFoldDB" id="A0A016T059"/>
<keyword evidence="2" id="KW-1185">Reference proteome</keyword>
<sequence length="118" mass="13055">MLQARGSIAAILPSIAATRSSNERKNGGNGGEDGSNWETLLLAFLLETLRRLGCVQAAQLSESDCFLCYYSLSCLTIYVHRWNHCVEKTQNRLLAQPQMRNGILSPNAKLKLTLSDID</sequence>
<proteinExistence type="predicted"/>
<dbReference type="EMBL" id="JARK01001487">
    <property type="protein sequence ID" value="EYB96388.1"/>
    <property type="molecule type" value="Genomic_DNA"/>
</dbReference>
<evidence type="ECO:0000313" key="1">
    <source>
        <dbReference type="EMBL" id="EYB96388.1"/>
    </source>
</evidence>
<organism evidence="1 2">
    <name type="scientific">Ancylostoma ceylanicum</name>
    <dbReference type="NCBI Taxonomy" id="53326"/>
    <lineage>
        <taxon>Eukaryota</taxon>
        <taxon>Metazoa</taxon>
        <taxon>Ecdysozoa</taxon>
        <taxon>Nematoda</taxon>
        <taxon>Chromadorea</taxon>
        <taxon>Rhabditida</taxon>
        <taxon>Rhabditina</taxon>
        <taxon>Rhabditomorpha</taxon>
        <taxon>Strongyloidea</taxon>
        <taxon>Ancylostomatidae</taxon>
        <taxon>Ancylostomatinae</taxon>
        <taxon>Ancylostoma</taxon>
    </lineage>
</organism>
<gene>
    <name evidence="1" type="primary">Acey_s0151.g2843</name>
    <name evidence="1" type="ORF">Y032_0151g2843</name>
</gene>
<evidence type="ECO:0000313" key="2">
    <source>
        <dbReference type="Proteomes" id="UP000024635"/>
    </source>
</evidence>
<accession>A0A016T059</accession>
<reference evidence="2" key="1">
    <citation type="journal article" date="2015" name="Nat. Genet.">
        <title>The genome and transcriptome of the zoonotic hookworm Ancylostoma ceylanicum identify infection-specific gene families.</title>
        <authorList>
            <person name="Schwarz E.M."/>
            <person name="Hu Y."/>
            <person name="Antoshechkin I."/>
            <person name="Miller M.M."/>
            <person name="Sternberg P.W."/>
            <person name="Aroian R.V."/>
        </authorList>
    </citation>
    <scope>NUCLEOTIDE SEQUENCE</scope>
    <source>
        <strain evidence="2">HY135</strain>
    </source>
</reference>
<protein>
    <submittedName>
        <fullName evidence="1">Uncharacterized protein</fullName>
    </submittedName>
</protein>
<name>A0A016T059_9BILA</name>
<dbReference type="Proteomes" id="UP000024635">
    <property type="component" value="Unassembled WGS sequence"/>
</dbReference>